<evidence type="ECO:0000256" key="1">
    <source>
        <dbReference type="ARBA" id="ARBA00009998"/>
    </source>
</evidence>
<dbReference type="PANTHER" id="PTHR34137:SF1">
    <property type="entry name" value="EXODEOXYRIBONUCLEASE 7 SMALL SUBUNIT"/>
    <property type="match status" value="1"/>
</dbReference>
<organism evidence="7 8">
    <name type="scientific">Aequoribacter fuscus</name>
    <dbReference type="NCBI Taxonomy" id="2518989"/>
    <lineage>
        <taxon>Bacteria</taxon>
        <taxon>Pseudomonadati</taxon>
        <taxon>Pseudomonadota</taxon>
        <taxon>Gammaproteobacteria</taxon>
        <taxon>Cellvibrionales</taxon>
        <taxon>Halieaceae</taxon>
        <taxon>Aequoribacter</taxon>
    </lineage>
</organism>
<accession>F3L1G6</accession>
<keyword evidence="2 6" id="KW-0963">Cytoplasm</keyword>
<evidence type="ECO:0000313" key="7">
    <source>
        <dbReference type="EMBL" id="EGG29817.1"/>
    </source>
</evidence>
<dbReference type="GO" id="GO:0006308">
    <property type="term" value="P:DNA catabolic process"/>
    <property type="evidence" value="ECO:0007669"/>
    <property type="project" value="UniProtKB-UniRule"/>
</dbReference>
<keyword evidence="8" id="KW-1185">Reference proteome</keyword>
<evidence type="ECO:0000256" key="2">
    <source>
        <dbReference type="ARBA" id="ARBA00022490"/>
    </source>
</evidence>
<dbReference type="EC" id="3.1.11.6" evidence="6"/>
<dbReference type="Proteomes" id="UP000005615">
    <property type="component" value="Unassembled WGS sequence"/>
</dbReference>
<comment type="function">
    <text evidence="6">Bidirectionally degrades single-stranded DNA into large acid-insoluble oligonucleotides, which are then degraded further into small acid-soluble oligonucleotides.</text>
</comment>
<dbReference type="HAMAP" id="MF_00337">
    <property type="entry name" value="Exonuc_7_S"/>
    <property type="match status" value="1"/>
</dbReference>
<dbReference type="GO" id="GO:0005829">
    <property type="term" value="C:cytosol"/>
    <property type="evidence" value="ECO:0007669"/>
    <property type="project" value="TreeGrafter"/>
</dbReference>
<dbReference type="NCBIfam" id="TIGR01280">
    <property type="entry name" value="xseB"/>
    <property type="match status" value="1"/>
</dbReference>
<keyword evidence="4 6" id="KW-0378">Hydrolase</keyword>
<dbReference type="InterPro" id="IPR037004">
    <property type="entry name" value="Exonuc_VII_ssu_sf"/>
</dbReference>
<evidence type="ECO:0000256" key="5">
    <source>
        <dbReference type="ARBA" id="ARBA00022839"/>
    </source>
</evidence>
<name>F3L1G6_9GAMM</name>
<evidence type="ECO:0000256" key="4">
    <source>
        <dbReference type="ARBA" id="ARBA00022801"/>
    </source>
</evidence>
<proteinExistence type="inferred from homology"/>
<dbReference type="OrthoDB" id="9801128at2"/>
<dbReference type="EMBL" id="AEIG01000032">
    <property type="protein sequence ID" value="EGG29817.1"/>
    <property type="molecule type" value="Genomic_DNA"/>
</dbReference>
<dbReference type="Gene3D" id="1.10.287.1040">
    <property type="entry name" value="Exonuclease VII, small subunit"/>
    <property type="match status" value="1"/>
</dbReference>
<dbReference type="AlphaFoldDB" id="F3L1G6"/>
<evidence type="ECO:0000256" key="6">
    <source>
        <dbReference type="HAMAP-Rule" id="MF_00337"/>
    </source>
</evidence>
<reference evidence="7 8" key="1">
    <citation type="journal article" date="2011" name="J. Bacteriol.">
        <title>Genome sequence of strain IMCC3088, a proteorhodopsin-containing marine bacterium belonging to the OM60/NOR5 clade.</title>
        <authorList>
            <person name="Jang Y."/>
            <person name="Oh H.M."/>
            <person name="Kang I."/>
            <person name="Lee K."/>
            <person name="Yang S.J."/>
            <person name="Cho J.C."/>
        </authorList>
    </citation>
    <scope>NUCLEOTIDE SEQUENCE [LARGE SCALE GENOMIC DNA]</scope>
    <source>
        <strain evidence="7 8">IMCC3088</strain>
    </source>
</reference>
<evidence type="ECO:0000313" key="8">
    <source>
        <dbReference type="Proteomes" id="UP000005615"/>
    </source>
</evidence>
<dbReference type="PIRSF" id="PIRSF006488">
    <property type="entry name" value="Exonuc_VII_S"/>
    <property type="match status" value="1"/>
</dbReference>
<dbReference type="GO" id="GO:0009318">
    <property type="term" value="C:exodeoxyribonuclease VII complex"/>
    <property type="evidence" value="ECO:0007669"/>
    <property type="project" value="UniProtKB-UniRule"/>
</dbReference>
<dbReference type="PANTHER" id="PTHR34137">
    <property type="entry name" value="EXODEOXYRIBONUCLEASE 7 SMALL SUBUNIT"/>
    <property type="match status" value="1"/>
</dbReference>
<keyword evidence="3 6" id="KW-0540">Nuclease</keyword>
<dbReference type="SUPFAM" id="SSF116842">
    <property type="entry name" value="XseB-like"/>
    <property type="match status" value="1"/>
</dbReference>
<gene>
    <name evidence="6" type="primary">xseB</name>
    <name evidence="7" type="ORF">IMCC3088_1306</name>
</gene>
<comment type="subunit">
    <text evidence="6">Heterooligomer composed of large and small subunits.</text>
</comment>
<evidence type="ECO:0000256" key="3">
    <source>
        <dbReference type="ARBA" id="ARBA00022722"/>
    </source>
</evidence>
<dbReference type="Pfam" id="PF02609">
    <property type="entry name" value="Exonuc_VII_S"/>
    <property type="match status" value="1"/>
</dbReference>
<dbReference type="InterPro" id="IPR003761">
    <property type="entry name" value="Exonuc_VII_S"/>
</dbReference>
<comment type="similarity">
    <text evidence="1 6">Belongs to the XseB family.</text>
</comment>
<dbReference type="eggNOG" id="COG1722">
    <property type="taxonomic scope" value="Bacteria"/>
</dbReference>
<sequence>MSDHPLDFEAAMSRLETLVAQMESGELTLEQSVAVFEEGVTLSKQAQAALQAAEQKVKILMESNGELLAEPFVADRQNDAQ</sequence>
<comment type="catalytic activity">
    <reaction evidence="6">
        <text>Exonucleolytic cleavage in either 5'- to 3'- or 3'- to 5'-direction to yield nucleoside 5'-phosphates.</text>
        <dbReference type="EC" id="3.1.11.6"/>
    </reaction>
</comment>
<protein>
    <recommendedName>
        <fullName evidence="6">Exodeoxyribonuclease 7 small subunit</fullName>
        <ecNumber evidence="6">3.1.11.6</ecNumber>
    </recommendedName>
    <alternativeName>
        <fullName evidence="6">Exodeoxyribonuclease VII small subunit</fullName>
        <shortName evidence="6">Exonuclease VII small subunit</shortName>
    </alternativeName>
</protein>
<dbReference type="STRING" id="2518989.IMCC3088_1306"/>
<dbReference type="GO" id="GO:0008855">
    <property type="term" value="F:exodeoxyribonuclease VII activity"/>
    <property type="evidence" value="ECO:0007669"/>
    <property type="project" value="UniProtKB-UniRule"/>
</dbReference>
<keyword evidence="5 6" id="KW-0269">Exonuclease</keyword>
<dbReference type="RefSeq" id="WP_009575568.1">
    <property type="nucleotide sequence ID" value="NZ_AEIG01000032.1"/>
</dbReference>
<dbReference type="NCBIfam" id="NF002140">
    <property type="entry name" value="PRK00977.1-4"/>
    <property type="match status" value="1"/>
</dbReference>
<comment type="caution">
    <text evidence="7">The sequence shown here is derived from an EMBL/GenBank/DDBJ whole genome shotgun (WGS) entry which is preliminary data.</text>
</comment>
<comment type="subcellular location">
    <subcellularLocation>
        <location evidence="6">Cytoplasm</location>
    </subcellularLocation>
</comment>